<feature type="non-terminal residue" evidence="2">
    <location>
        <position position="116"/>
    </location>
</feature>
<keyword evidence="3" id="KW-1185">Reference proteome</keyword>
<keyword evidence="1" id="KW-0472">Membrane</keyword>
<proteinExistence type="predicted"/>
<keyword evidence="1" id="KW-1133">Transmembrane helix</keyword>
<evidence type="ECO:0000313" key="3">
    <source>
        <dbReference type="Proteomes" id="UP000271974"/>
    </source>
</evidence>
<dbReference type="EMBL" id="RQTK01001267">
    <property type="protein sequence ID" value="RUS71134.1"/>
    <property type="molecule type" value="Genomic_DNA"/>
</dbReference>
<feature type="transmembrane region" description="Helical" evidence="1">
    <location>
        <begin position="80"/>
        <end position="99"/>
    </location>
</feature>
<name>A0A3S0Z5H2_ELYCH</name>
<reference evidence="2 3" key="1">
    <citation type="submission" date="2019-01" db="EMBL/GenBank/DDBJ databases">
        <title>A draft genome assembly of the solar-powered sea slug Elysia chlorotica.</title>
        <authorList>
            <person name="Cai H."/>
            <person name="Li Q."/>
            <person name="Fang X."/>
            <person name="Li J."/>
            <person name="Curtis N.E."/>
            <person name="Altenburger A."/>
            <person name="Shibata T."/>
            <person name="Feng M."/>
            <person name="Maeda T."/>
            <person name="Schwartz J.A."/>
            <person name="Shigenobu S."/>
            <person name="Lundholm N."/>
            <person name="Nishiyama T."/>
            <person name="Yang H."/>
            <person name="Hasebe M."/>
            <person name="Li S."/>
            <person name="Pierce S.K."/>
            <person name="Wang J."/>
        </authorList>
    </citation>
    <scope>NUCLEOTIDE SEQUENCE [LARGE SCALE GENOMIC DNA]</scope>
    <source>
        <strain evidence="2">EC2010</strain>
        <tissue evidence="2">Whole organism of an adult</tissue>
    </source>
</reference>
<accession>A0A3S0Z5H2</accession>
<evidence type="ECO:0000256" key="1">
    <source>
        <dbReference type="SAM" id="Phobius"/>
    </source>
</evidence>
<feature type="non-terminal residue" evidence="2">
    <location>
        <position position="1"/>
    </location>
</feature>
<organism evidence="2 3">
    <name type="scientific">Elysia chlorotica</name>
    <name type="common">Eastern emerald elysia</name>
    <name type="synonym">Sea slug</name>
    <dbReference type="NCBI Taxonomy" id="188477"/>
    <lineage>
        <taxon>Eukaryota</taxon>
        <taxon>Metazoa</taxon>
        <taxon>Spiralia</taxon>
        <taxon>Lophotrochozoa</taxon>
        <taxon>Mollusca</taxon>
        <taxon>Gastropoda</taxon>
        <taxon>Heterobranchia</taxon>
        <taxon>Euthyneura</taxon>
        <taxon>Panpulmonata</taxon>
        <taxon>Sacoglossa</taxon>
        <taxon>Placobranchoidea</taxon>
        <taxon>Plakobranchidae</taxon>
        <taxon>Elysia</taxon>
    </lineage>
</organism>
<dbReference type="Proteomes" id="UP000271974">
    <property type="component" value="Unassembled WGS sequence"/>
</dbReference>
<gene>
    <name evidence="2" type="ORF">EGW08_021100</name>
</gene>
<protein>
    <submittedName>
        <fullName evidence="2">Uncharacterized protein</fullName>
    </submittedName>
</protein>
<keyword evidence="1" id="KW-0812">Transmembrane</keyword>
<evidence type="ECO:0000313" key="2">
    <source>
        <dbReference type="EMBL" id="RUS71134.1"/>
    </source>
</evidence>
<comment type="caution">
    <text evidence="2">The sequence shown here is derived from an EMBL/GenBank/DDBJ whole genome shotgun (WGS) entry which is preliminary data.</text>
</comment>
<sequence>VEVVDDVGVLVFSHDKDLVDDEFFLGLLGQIHRLDSDLSARGHLYSNVHGIFYIHPPLANFFHLRVFSVWVPDGNDGPQLLHYLLVGHLGLLGFLRLVVWSRLGRFFILYRLCILK</sequence>
<dbReference type="AlphaFoldDB" id="A0A3S0Z5H2"/>